<reference evidence="2 3" key="1">
    <citation type="journal article" date="2018" name="Front. Microbiol.">
        <title>Genome-Wide Analysis of Corynespora cassiicola Leaf Fall Disease Putative Effectors.</title>
        <authorList>
            <person name="Lopez D."/>
            <person name="Ribeiro S."/>
            <person name="Label P."/>
            <person name="Fumanal B."/>
            <person name="Venisse J.S."/>
            <person name="Kohler A."/>
            <person name="de Oliveira R.R."/>
            <person name="Labutti K."/>
            <person name="Lipzen A."/>
            <person name="Lail K."/>
            <person name="Bauer D."/>
            <person name="Ohm R.A."/>
            <person name="Barry K.W."/>
            <person name="Spatafora J."/>
            <person name="Grigoriev I.V."/>
            <person name="Martin F.M."/>
            <person name="Pujade-Renaud V."/>
        </authorList>
    </citation>
    <scope>NUCLEOTIDE SEQUENCE [LARGE SCALE GENOMIC DNA]</scope>
    <source>
        <strain evidence="2 3">Philippines</strain>
    </source>
</reference>
<dbReference type="STRING" id="1448308.A0A2T2N5J3"/>
<name>A0A2T2N5J3_CORCC</name>
<proteinExistence type="predicted"/>
<accession>A0A2T2N5J3</accession>
<keyword evidence="3" id="KW-1185">Reference proteome</keyword>
<dbReference type="OrthoDB" id="425534at2759"/>
<dbReference type="Proteomes" id="UP000240883">
    <property type="component" value="Unassembled WGS sequence"/>
</dbReference>
<dbReference type="InterPro" id="IPR013595">
    <property type="entry name" value="Pept_S33_TAP-like_C"/>
</dbReference>
<sequence>MYTPQWSFRHLALGLEAAEASNTRILDFALNALESEAVGYERDDSSEAFLLIRCIDSSRSFPIRTLNDWIEERETYRRESYYGADIMAVAWMLSCTGFNIVPPASQLFLGFNTSGTHTSTPILFRNSLRDVIAPISSAHRMSALFPGSAVLAQNSTGHGITSISNCTSQHTWAYMANATLPPPDTLCQQDVLSYGVPYRE</sequence>
<feature type="domain" description="Peptidase S33 tripeptidyl aminopeptidase-like C-terminal" evidence="1">
    <location>
        <begin position="115"/>
        <end position="187"/>
    </location>
</feature>
<dbReference type="AlphaFoldDB" id="A0A2T2N5J3"/>
<evidence type="ECO:0000259" key="1">
    <source>
        <dbReference type="Pfam" id="PF08386"/>
    </source>
</evidence>
<evidence type="ECO:0000313" key="2">
    <source>
        <dbReference type="EMBL" id="PSN60703.1"/>
    </source>
</evidence>
<gene>
    <name evidence="2" type="ORF">BS50DRAFT_196872</name>
</gene>
<dbReference type="EMBL" id="KZ678147">
    <property type="protein sequence ID" value="PSN60703.1"/>
    <property type="molecule type" value="Genomic_DNA"/>
</dbReference>
<organism evidence="2 3">
    <name type="scientific">Corynespora cassiicola Philippines</name>
    <dbReference type="NCBI Taxonomy" id="1448308"/>
    <lineage>
        <taxon>Eukaryota</taxon>
        <taxon>Fungi</taxon>
        <taxon>Dikarya</taxon>
        <taxon>Ascomycota</taxon>
        <taxon>Pezizomycotina</taxon>
        <taxon>Dothideomycetes</taxon>
        <taxon>Pleosporomycetidae</taxon>
        <taxon>Pleosporales</taxon>
        <taxon>Corynesporascaceae</taxon>
        <taxon>Corynespora</taxon>
    </lineage>
</organism>
<evidence type="ECO:0000313" key="3">
    <source>
        <dbReference type="Proteomes" id="UP000240883"/>
    </source>
</evidence>
<protein>
    <recommendedName>
        <fullName evidence="1">Peptidase S33 tripeptidyl aminopeptidase-like C-terminal domain-containing protein</fullName>
    </recommendedName>
</protein>
<dbReference type="Pfam" id="PF08386">
    <property type="entry name" value="Abhydrolase_4"/>
    <property type="match status" value="1"/>
</dbReference>